<reference evidence="4" key="2">
    <citation type="submission" date="2025-08" db="UniProtKB">
        <authorList>
            <consortium name="Ensembl"/>
        </authorList>
    </citation>
    <scope>IDENTIFICATION</scope>
</reference>
<proteinExistence type="predicted"/>
<accession>A0A8U7NEQ5</accession>
<dbReference type="Gene3D" id="1.25.40.20">
    <property type="entry name" value="Ankyrin repeat-containing domain"/>
    <property type="match status" value="1"/>
</dbReference>
<feature type="region of interest" description="Disordered" evidence="3">
    <location>
        <begin position="1"/>
        <end position="69"/>
    </location>
</feature>
<dbReference type="GO" id="GO:0045944">
    <property type="term" value="P:positive regulation of transcription by RNA polymerase II"/>
    <property type="evidence" value="ECO:0007669"/>
    <property type="project" value="TreeGrafter"/>
</dbReference>
<dbReference type="Ensembl" id="ENSCMUT00000020758.2">
    <property type="protein sequence ID" value="ENSCMUP00000019321.2"/>
    <property type="gene ID" value="ENSCMUG00000011946.2"/>
</dbReference>
<dbReference type="PANTHER" id="PTHR24124">
    <property type="entry name" value="ANKYRIN REPEAT FAMILY A"/>
    <property type="match status" value="1"/>
</dbReference>
<evidence type="ECO:0000313" key="5">
    <source>
        <dbReference type="Proteomes" id="UP000694553"/>
    </source>
</evidence>
<feature type="compositionally biased region" description="Low complexity" evidence="3">
    <location>
        <begin position="30"/>
        <end position="45"/>
    </location>
</feature>
<feature type="compositionally biased region" description="Low complexity" evidence="3">
    <location>
        <begin position="184"/>
        <end position="219"/>
    </location>
</feature>
<gene>
    <name evidence="4" type="primary">RFXANK</name>
</gene>
<organism evidence="4 5">
    <name type="scientific">Corvus moneduloides</name>
    <name type="common">New Caledonian crow</name>
    <dbReference type="NCBI Taxonomy" id="1196302"/>
    <lineage>
        <taxon>Eukaryota</taxon>
        <taxon>Metazoa</taxon>
        <taxon>Chordata</taxon>
        <taxon>Craniata</taxon>
        <taxon>Vertebrata</taxon>
        <taxon>Euteleostomi</taxon>
        <taxon>Archelosauria</taxon>
        <taxon>Archosauria</taxon>
        <taxon>Dinosauria</taxon>
        <taxon>Saurischia</taxon>
        <taxon>Theropoda</taxon>
        <taxon>Coelurosauria</taxon>
        <taxon>Aves</taxon>
        <taxon>Neognathae</taxon>
        <taxon>Neoaves</taxon>
        <taxon>Telluraves</taxon>
        <taxon>Australaves</taxon>
        <taxon>Passeriformes</taxon>
        <taxon>Corvoidea</taxon>
        <taxon>Corvidae</taxon>
        <taxon>Corvus</taxon>
    </lineage>
</organism>
<keyword evidence="5" id="KW-1185">Reference proteome</keyword>
<feature type="compositionally biased region" description="Low complexity" evidence="3">
    <location>
        <begin position="263"/>
        <end position="276"/>
    </location>
</feature>
<keyword evidence="2" id="KW-0040">ANK repeat</keyword>
<feature type="compositionally biased region" description="Low complexity" evidence="3">
    <location>
        <begin position="328"/>
        <end position="339"/>
    </location>
</feature>
<sequence>MEISPVATCSVSPRPGKSPPRRLAEPLPVPSRAAAAAPGPSRATPDPFPIPSRSPPIPPRSPPGPTFLHLQLHLRFLHPARRRFRRRRLPEAAPHGNPRSEHTHGQKRGRAAAVPLQRHNGDPPSNRAPPGPCPPSAKSPLSPAGTLGGSRFGRARLGPPRRRCPQRALGVSQRRGRGLCRAVTAGGPPRTPPFTATRPQGVPRVSPRPGGSRPLPHGHAGPVPRVALRPPSAGRWPRAAPAPPGPAAAGTGNAAVKEQAEVSGSPPWSTGPPGIGWKKGESREKAAEELAATGDTGDSGVPSACPQQDRDVALPECGDGGAETLRNSSAASMDSQSSSEPPALDAFPLKHSNTLTNRQRGNEVSALPATLDTLSIHQLAAQGELIQLKEHLRKGENLVNKPDERGFTPLIWAAAFGEIETVRHLLEWGADPHALAKERESALALASMGGYTDIVTMLLDRDVDINTYDWVSATSTARGHRGHREKPPQCHQHGQGTPGTPGETSPVPPARPGDTGDTGRNLPSATSTARGHRGHREKPPQCHQHGQGTPGTPGENLPSATSTARGHRGHREKPPQCHQHGQGTPGTPGETSPVPPARPGDTGDTGRNLPSATSTARGHQGHQEKPPQCHQHGQGTPGETSPVPPAWPGDTGRNLPSATSMAGGHREKPPQCHQHGQGTPGETSPVPPARPGDTGDTGRNLPSATSTARGHGEKPPQCHQHGRGTRG</sequence>
<dbReference type="InterPro" id="IPR036770">
    <property type="entry name" value="Ankyrin_rpt-contain_sf"/>
</dbReference>
<protein>
    <submittedName>
        <fullName evidence="4">Regulatory factor X associated ankyrin containing protein</fullName>
    </submittedName>
</protein>
<feature type="compositionally biased region" description="Polar residues" evidence="3">
    <location>
        <begin position="608"/>
        <end position="617"/>
    </location>
</feature>
<feature type="region of interest" description="Disordered" evidence="3">
    <location>
        <begin position="88"/>
        <end position="348"/>
    </location>
</feature>
<feature type="compositionally biased region" description="Pro residues" evidence="3">
    <location>
        <begin position="126"/>
        <end position="137"/>
    </location>
</feature>
<evidence type="ECO:0000256" key="3">
    <source>
        <dbReference type="SAM" id="MobiDB-lite"/>
    </source>
</evidence>
<dbReference type="PROSITE" id="PS50088">
    <property type="entry name" value="ANK_REPEAT"/>
    <property type="match status" value="2"/>
</dbReference>
<keyword evidence="1" id="KW-0677">Repeat</keyword>
<dbReference type="InterPro" id="IPR002110">
    <property type="entry name" value="Ankyrin_rpt"/>
</dbReference>
<feature type="compositionally biased region" description="Basic and acidic residues" evidence="3">
    <location>
        <begin position="278"/>
        <end position="288"/>
    </location>
</feature>
<dbReference type="SMART" id="SM00248">
    <property type="entry name" value="ANK"/>
    <property type="match status" value="2"/>
</dbReference>
<accession>A0A8C3EBL5</accession>
<dbReference type="GO" id="GO:0005634">
    <property type="term" value="C:nucleus"/>
    <property type="evidence" value="ECO:0007669"/>
    <property type="project" value="TreeGrafter"/>
</dbReference>
<dbReference type="Pfam" id="PF12796">
    <property type="entry name" value="Ank_2"/>
    <property type="match status" value="1"/>
</dbReference>
<dbReference type="PROSITE" id="PS50297">
    <property type="entry name" value="ANK_REP_REGION"/>
    <property type="match status" value="2"/>
</dbReference>
<reference evidence="5" key="1">
    <citation type="submission" date="2019-10" db="EMBL/GenBank/DDBJ databases">
        <title>Corvus moneduloides (New Caledonian crow) genome, bCorMon1, primary haplotype.</title>
        <authorList>
            <person name="Rutz C."/>
            <person name="Fungtammasan C."/>
            <person name="Mountcastle J."/>
            <person name="Formenti G."/>
            <person name="Chow W."/>
            <person name="Howe K."/>
            <person name="Steele M.P."/>
            <person name="Fernandes J."/>
            <person name="Gilbert M.T.P."/>
            <person name="Fedrigo O."/>
            <person name="Jarvis E.D."/>
            <person name="Gemmell N."/>
        </authorList>
    </citation>
    <scope>NUCLEOTIDE SEQUENCE [LARGE SCALE GENOMIC DNA]</scope>
</reference>
<feature type="compositionally biased region" description="Low complexity" evidence="3">
    <location>
        <begin position="229"/>
        <end position="239"/>
    </location>
</feature>
<evidence type="ECO:0000313" key="4">
    <source>
        <dbReference type="Ensembl" id="ENSCMUP00000019321.2"/>
    </source>
</evidence>
<name>A0A8C3EBL5_CORMO</name>
<feature type="region of interest" description="Disordered" evidence="3">
    <location>
        <begin position="476"/>
        <end position="727"/>
    </location>
</feature>
<evidence type="ECO:0000256" key="2">
    <source>
        <dbReference type="ARBA" id="ARBA00023043"/>
    </source>
</evidence>
<reference evidence="4" key="3">
    <citation type="submission" date="2025-09" db="UniProtKB">
        <authorList>
            <consortium name="Ensembl"/>
        </authorList>
    </citation>
    <scope>IDENTIFICATION</scope>
</reference>
<evidence type="ECO:0000256" key="1">
    <source>
        <dbReference type="ARBA" id="ARBA00022737"/>
    </source>
</evidence>
<dbReference type="PANTHER" id="PTHR24124:SF4">
    <property type="entry name" value="DNA-BINDING PROTEIN RFXANK"/>
    <property type="match status" value="1"/>
</dbReference>
<dbReference type="Proteomes" id="UP000694553">
    <property type="component" value="Unassembled WGS sequence"/>
</dbReference>
<dbReference type="SUPFAM" id="SSF48403">
    <property type="entry name" value="Ankyrin repeat"/>
    <property type="match status" value="1"/>
</dbReference>
<feature type="compositionally biased region" description="Pro residues" evidence="3">
    <location>
        <begin position="46"/>
        <end position="65"/>
    </location>
</feature>
<dbReference type="AlphaFoldDB" id="A0A8C3EBL5"/>